<comment type="caution">
    <text evidence="2">The sequence shown here is derived from an EMBL/GenBank/DDBJ whole genome shotgun (WGS) entry which is preliminary data.</text>
</comment>
<protein>
    <submittedName>
        <fullName evidence="2">MFS family permease</fullName>
    </submittedName>
</protein>
<keyword evidence="3" id="KW-1185">Reference proteome</keyword>
<feature type="transmembrane region" description="Helical" evidence="1">
    <location>
        <begin position="200"/>
        <end position="221"/>
    </location>
</feature>
<evidence type="ECO:0000313" key="3">
    <source>
        <dbReference type="Proteomes" id="UP001236620"/>
    </source>
</evidence>
<gene>
    <name evidence="2" type="ORF">J2Z63_000363</name>
</gene>
<feature type="transmembrane region" description="Helical" evidence="1">
    <location>
        <begin position="399"/>
        <end position="424"/>
    </location>
</feature>
<feature type="transmembrane region" description="Helical" evidence="1">
    <location>
        <begin position="372"/>
        <end position="393"/>
    </location>
</feature>
<feature type="transmembrane region" description="Helical" evidence="1">
    <location>
        <begin position="342"/>
        <end position="360"/>
    </location>
</feature>
<dbReference type="EMBL" id="JAUSWP010000002">
    <property type="protein sequence ID" value="MDQ0567720.1"/>
    <property type="molecule type" value="Genomic_DNA"/>
</dbReference>
<keyword evidence="1" id="KW-0472">Membrane</keyword>
<keyword evidence="1" id="KW-1133">Transmembrane helix</keyword>
<dbReference type="Proteomes" id="UP001236620">
    <property type="component" value="Unassembled WGS sequence"/>
</dbReference>
<evidence type="ECO:0000313" key="2">
    <source>
        <dbReference type="EMBL" id="MDQ0567720.1"/>
    </source>
</evidence>
<feature type="transmembrane region" description="Helical" evidence="1">
    <location>
        <begin position="12"/>
        <end position="35"/>
    </location>
</feature>
<feature type="transmembrane region" description="Helical" evidence="1">
    <location>
        <begin position="436"/>
        <end position="455"/>
    </location>
</feature>
<dbReference type="RefSeq" id="WP_307444629.1">
    <property type="nucleotide sequence ID" value="NZ_JAUSWP010000002.1"/>
</dbReference>
<sequence length="526" mass="59317">MELKKQSKKSLIILIAFWILVGVTSTIIYDLEWFIQKVVLFNGWLSNDITKNNTINIAGIEPFNFSSLGITKIQDFYQILTDKNEASQVFKIVSQYYDHNINQAFKIEGMLFAAAGLGASFISGPLLVFAITKRQKYKIFVLPILLALAIFMFFVMPVISTLILLIAVFTPVFAFLYSYRTALDPWATSIARKTNVKIAFVRNFYAIGGTLGSICITQMLFKLNSYQDTLTWKTAYPYYFVGGFIILLAVFLAFFMPDNAFSESHVNQEDISEKKFKEVKESNELDKQITLKQIIKNKNFIVGLIVFLILIGAVQAFNSIWINTVENLTSSTKEVNAPNQLGFQKAFALGPQLLLTFLILKIVSKISLRKFLILTSILSSISFFLIGVVVYIVKPAHVTINSLIGGIGYAVTGTLAVALGYEFVSRVTTPHTRPATFVVFNSLTYGFGGIIFVFINSFLSRVTFFGIDKTNGMWVWIICGLAMLLTVFILIFAFKEPKFITREIDDHTFDQNKQKKLSNFSKKSNK</sequence>
<organism evidence="2 3">
    <name type="scientific">Mycoplasma yeatsii</name>
    <dbReference type="NCBI Taxonomy" id="51365"/>
    <lineage>
        <taxon>Bacteria</taxon>
        <taxon>Bacillati</taxon>
        <taxon>Mycoplasmatota</taxon>
        <taxon>Mollicutes</taxon>
        <taxon>Mycoplasmataceae</taxon>
        <taxon>Mycoplasma</taxon>
    </lineage>
</organism>
<dbReference type="SUPFAM" id="SSF103473">
    <property type="entry name" value="MFS general substrate transporter"/>
    <property type="match status" value="1"/>
</dbReference>
<dbReference type="InterPro" id="IPR036259">
    <property type="entry name" value="MFS_trans_sf"/>
</dbReference>
<feature type="transmembrane region" description="Helical" evidence="1">
    <location>
        <begin position="110"/>
        <end position="132"/>
    </location>
</feature>
<reference evidence="2" key="1">
    <citation type="submission" date="2023-07" db="EMBL/GenBank/DDBJ databases">
        <title>Genomic Encyclopedia of Type Strains, Phase IV (KMG-IV): sequencing the most valuable type-strain genomes for metagenomic binning, comparative biology and taxonomic classification.</title>
        <authorList>
            <person name="Goeker M."/>
        </authorList>
    </citation>
    <scope>NUCLEOTIDE SEQUENCE [LARGE SCALE GENOMIC DNA]</scope>
    <source>
        <strain evidence="2">DSM 22019</strain>
    </source>
</reference>
<feature type="transmembrane region" description="Helical" evidence="1">
    <location>
        <begin position="475"/>
        <end position="494"/>
    </location>
</feature>
<proteinExistence type="predicted"/>
<keyword evidence="1" id="KW-0812">Transmembrane</keyword>
<feature type="transmembrane region" description="Helical" evidence="1">
    <location>
        <begin position="162"/>
        <end position="179"/>
    </location>
</feature>
<name>A0ABU0NE95_9MOLU</name>
<feature type="transmembrane region" description="Helical" evidence="1">
    <location>
        <begin position="300"/>
        <end position="322"/>
    </location>
</feature>
<dbReference type="Gene3D" id="1.20.1250.20">
    <property type="entry name" value="MFS general substrate transporter like domains"/>
    <property type="match status" value="2"/>
</dbReference>
<evidence type="ECO:0000256" key="1">
    <source>
        <dbReference type="SAM" id="Phobius"/>
    </source>
</evidence>
<feature type="transmembrane region" description="Helical" evidence="1">
    <location>
        <begin position="236"/>
        <end position="255"/>
    </location>
</feature>
<accession>A0ABU0NE95</accession>
<feature type="transmembrane region" description="Helical" evidence="1">
    <location>
        <begin position="139"/>
        <end position="156"/>
    </location>
</feature>